<evidence type="ECO:0000313" key="4">
    <source>
        <dbReference type="EMBL" id="EFA03714.1"/>
    </source>
</evidence>
<dbReference type="Proteomes" id="UP000007266">
    <property type="component" value="Linkage group 5"/>
</dbReference>
<dbReference type="GO" id="GO:0042302">
    <property type="term" value="F:structural constituent of cuticle"/>
    <property type="evidence" value="ECO:0007669"/>
    <property type="project" value="UniProtKB-UniRule"/>
</dbReference>
<accession>D6WJ06</accession>
<evidence type="ECO:0000256" key="3">
    <source>
        <dbReference type="SAM" id="SignalP"/>
    </source>
</evidence>
<dbReference type="PANTHER" id="PTHR12236:SF75">
    <property type="entry name" value="CUTICULAR PROTEIN 62BB, ISOFORM A"/>
    <property type="match status" value="1"/>
</dbReference>
<reference evidence="4 5" key="2">
    <citation type="journal article" date="2010" name="Nucleic Acids Res.">
        <title>BeetleBase in 2010: revisions to provide comprehensive genomic information for Tribolium castaneum.</title>
        <authorList>
            <person name="Kim H.S."/>
            <person name="Murphy T."/>
            <person name="Xia J."/>
            <person name="Caragea D."/>
            <person name="Park Y."/>
            <person name="Beeman R.W."/>
            <person name="Lorenzen M.D."/>
            <person name="Butcher S."/>
            <person name="Manak J.R."/>
            <person name="Brown S.J."/>
        </authorList>
    </citation>
    <scope>GENOME REANNOTATION</scope>
    <source>
        <strain evidence="4 5">Georgia GA2</strain>
    </source>
</reference>
<protein>
    <submittedName>
        <fullName evidence="4">Pupal cuticle protein Edg-84A-like Protein</fullName>
    </submittedName>
</protein>
<dbReference type="HOGENOM" id="CLU_075165_3_3_1"/>
<dbReference type="EMBL" id="KQ971342">
    <property type="protein sequence ID" value="EFA03714.1"/>
    <property type="molecule type" value="Genomic_DNA"/>
</dbReference>
<dbReference type="AlphaFoldDB" id="D6WJ06"/>
<keyword evidence="5" id="KW-1185">Reference proteome</keyword>
<dbReference type="PRINTS" id="PR00947">
    <property type="entry name" value="CUTICLE"/>
</dbReference>
<evidence type="ECO:0000313" key="5">
    <source>
        <dbReference type="Proteomes" id="UP000007266"/>
    </source>
</evidence>
<dbReference type="OMA" id="CTRAQHY"/>
<keyword evidence="3" id="KW-0732">Signal</keyword>
<dbReference type="InterPro" id="IPR000618">
    <property type="entry name" value="Insect_cuticle"/>
</dbReference>
<dbReference type="PhylomeDB" id="D6WJ06"/>
<feature type="signal peptide" evidence="3">
    <location>
        <begin position="1"/>
        <end position="17"/>
    </location>
</feature>
<proteinExistence type="predicted"/>
<evidence type="ECO:0000256" key="1">
    <source>
        <dbReference type="ARBA" id="ARBA00022460"/>
    </source>
</evidence>
<evidence type="ECO:0000256" key="2">
    <source>
        <dbReference type="PROSITE-ProRule" id="PRU00497"/>
    </source>
</evidence>
<name>D6WJ06_TRICA</name>
<dbReference type="InterPro" id="IPR051217">
    <property type="entry name" value="Insect_Cuticle_Struc_Prot"/>
</dbReference>
<sequence length="140" mass="15998">MFTIFSVFLVLVVCTRAQHYGDFSGLDLSGHDDNLLQSSPAVLKTLQNYEVSNNYHQPQEEEHYDHPKYEFKYGVQDHHTGDIKSQEETRDGDVVKGQYSLHEPDGTILTVKYTADKHSGFNAEVIRQGHAKHPQHSSHF</sequence>
<organism evidence="4 5">
    <name type="scientific">Tribolium castaneum</name>
    <name type="common">Red flour beetle</name>
    <dbReference type="NCBI Taxonomy" id="7070"/>
    <lineage>
        <taxon>Eukaryota</taxon>
        <taxon>Metazoa</taxon>
        <taxon>Ecdysozoa</taxon>
        <taxon>Arthropoda</taxon>
        <taxon>Hexapoda</taxon>
        <taxon>Insecta</taxon>
        <taxon>Pterygota</taxon>
        <taxon>Neoptera</taxon>
        <taxon>Endopterygota</taxon>
        <taxon>Coleoptera</taxon>
        <taxon>Polyphaga</taxon>
        <taxon>Cucujiformia</taxon>
        <taxon>Tenebrionidae</taxon>
        <taxon>Tenebrionidae incertae sedis</taxon>
        <taxon>Tribolium</taxon>
    </lineage>
</organism>
<dbReference type="GO" id="GO:0031012">
    <property type="term" value="C:extracellular matrix"/>
    <property type="evidence" value="ECO:0000318"/>
    <property type="project" value="GO_Central"/>
</dbReference>
<dbReference type="InterPro" id="IPR031311">
    <property type="entry name" value="CHIT_BIND_RR_consensus"/>
</dbReference>
<dbReference type="Pfam" id="PF00379">
    <property type="entry name" value="Chitin_bind_4"/>
    <property type="match status" value="1"/>
</dbReference>
<dbReference type="PROSITE" id="PS51155">
    <property type="entry name" value="CHIT_BIND_RR_2"/>
    <property type="match status" value="1"/>
</dbReference>
<dbReference type="PROSITE" id="PS00233">
    <property type="entry name" value="CHIT_BIND_RR_1"/>
    <property type="match status" value="1"/>
</dbReference>
<dbReference type="STRING" id="7070.D6WJ06"/>
<keyword evidence="1 2" id="KW-0193">Cuticle</keyword>
<gene>
    <name evidence="4" type="primary">AUGUSTUS-3.0.2_13819</name>
    <name evidence="4" type="ORF">TcasGA2_TC013819</name>
</gene>
<feature type="chain" id="PRO_5003089813" evidence="3">
    <location>
        <begin position="18"/>
        <end position="140"/>
    </location>
</feature>
<dbReference type="PANTHER" id="PTHR12236">
    <property type="entry name" value="STRUCTURAL CONTITUENT OF CUTICLE"/>
    <property type="match status" value="1"/>
</dbReference>
<dbReference type="InParanoid" id="D6WJ06"/>
<reference evidence="4 5" key="1">
    <citation type="journal article" date="2008" name="Nature">
        <title>The genome of the model beetle and pest Tribolium castaneum.</title>
        <authorList>
            <consortium name="Tribolium Genome Sequencing Consortium"/>
            <person name="Richards S."/>
            <person name="Gibbs R.A."/>
            <person name="Weinstock G.M."/>
            <person name="Brown S.J."/>
            <person name="Denell R."/>
            <person name="Beeman R.W."/>
            <person name="Gibbs R."/>
            <person name="Beeman R.W."/>
            <person name="Brown S.J."/>
            <person name="Bucher G."/>
            <person name="Friedrich M."/>
            <person name="Grimmelikhuijzen C.J."/>
            <person name="Klingler M."/>
            <person name="Lorenzen M."/>
            <person name="Richards S."/>
            <person name="Roth S."/>
            <person name="Schroder R."/>
            <person name="Tautz D."/>
            <person name="Zdobnov E.M."/>
            <person name="Muzny D."/>
            <person name="Gibbs R.A."/>
            <person name="Weinstock G.M."/>
            <person name="Attaway T."/>
            <person name="Bell S."/>
            <person name="Buhay C.J."/>
            <person name="Chandrabose M.N."/>
            <person name="Chavez D."/>
            <person name="Clerk-Blankenburg K.P."/>
            <person name="Cree A."/>
            <person name="Dao M."/>
            <person name="Davis C."/>
            <person name="Chacko J."/>
            <person name="Dinh H."/>
            <person name="Dugan-Rocha S."/>
            <person name="Fowler G."/>
            <person name="Garner T.T."/>
            <person name="Garnes J."/>
            <person name="Gnirke A."/>
            <person name="Hawes A."/>
            <person name="Hernandez J."/>
            <person name="Hines S."/>
            <person name="Holder M."/>
            <person name="Hume J."/>
            <person name="Jhangiani S.N."/>
            <person name="Joshi V."/>
            <person name="Khan Z.M."/>
            <person name="Jackson L."/>
            <person name="Kovar C."/>
            <person name="Kowis A."/>
            <person name="Lee S."/>
            <person name="Lewis L.R."/>
            <person name="Margolis J."/>
            <person name="Morgan M."/>
            <person name="Nazareth L.V."/>
            <person name="Nguyen N."/>
            <person name="Okwuonu G."/>
            <person name="Parker D."/>
            <person name="Richards S."/>
            <person name="Ruiz S.J."/>
            <person name="Santibanez J."/>
            <person name="Savard J."/>
            <person name="Scherer S.E."/>
            <person name="Schneider B."/>
            <person name="Sodergren E."/>
            <person name="Tautz D."/>
            <person name="Vattahil S."/>
            <person name="Villasana D."/>
            <person name="White C.S."/>
            <person name="Wright R."/>
            <person name="Park Y."/>
            <person name="Beeman R.W."/>
            <person name="Lord J."/>
            <person name="Oppert B."/>
            <person name="Lorenzen M."/>
            <person name="Brown S."/>
            <person name="Wang L."/>
            <person name="Savard J."/>
            <person name="Tautz D."/>
            <person name="Richards S."/>
            <person name="Weinstock G."/>
            <person name="Gibbs R.A."/>
            <person name="Liu Y."/>
            <person name="Worley K."/>
            <person name="Weinstock G."/>
            <person name="Elsik C.G."/>
            <person name="Reese J.T."/>
            <person name="Elhaik E."/>
            <person name="Landan G."/>
            <person name="Graur D."/>
            <person name="Arensburger P."/>
            <person name="Atkinson P."/>
            <person name="Beeman R.W."/>
            <person name="Beidler J."/>
            <person name="Brown S.J."/>
            <person name="Demuth J.P."/>
            <person name="Drury D.W."/>
            <person name="Du Y.Z."/>
            <person name="Fujiwara H."/>
            <person name="Lorenzen M."/>
            <person name="Maselli V."/>
            <person name="Osanai M."/>
            <person name="Park Y."/>
            <person name="Robertson H.M."/>
            <person name="Tu Z."/>
            <person name="Wang J.J."/>
            <person name="Wang S."/>
            <person name="Richards S."/>
            <person name="Song H."/>
            <person name="Zhang L."/>
            <person name="Sodergren E."/>
            <person name="Werner D."/>
            <person name="Stanke M."/>
            <person name="Morgenstern B."/>
            <person name="Solovyev V."/>
            <person name="Kosarev P."/>
            <person name="Brown G."/>
            <person name="Chen H.C."/>
            <person name="Ermolaeva O."/>
            <person name="Hlavina W."/>
            <person name="Kapustin Y."/>
            <person name="Kiryutin B."/>
            <person name="Kitts P."/>
            <person name="Maglott D."/>
            <person name="Pruitt K."/>
            <person name="Sapojnikov V."/>
            <person name="Souvorov A."/>
            <person name="Mackey A.J."/>
            <person name="Waterhouse R.M."/>
            <person name="Wyder S."/>
            <person name="Zdobnov E.M."/>
            <person name="Zdobnov E.M."/>
            <person name="Wyder S."/>
            <person name="Kriventseva E.V."/>
            <person name="Kadowaki T."/>
            <person name="Bork P."/>
            <person name="Aranda M."/>
            <person name="Bao R."/>
            <person name="Beermann A."/>
            <person name="Berns N."/>
            <person name="Bolognesi R."/>
            <person name="Bonneton F."/>
            <person name="Bopp D."/>
            <person name="Brown S.J."/>
            <person name="Bucher G."/>
            <person name="Butts T."/>
            <person name="Chaumot A."/>
            <person name="Denell R.E."/>
            <person name="Ferrier D.E."/>
            <person name="Friedrich M."/>
            <person name="Gordon C.M."/>
            <person name="Jindra M."/>
            <person name="Klingler M."/>
            <person name="Lan Q."/>
            <person name="Lattorff H.M."/>
            <person name="Laudet V."/>
            <person name="von Levetsow C."/>
            <person name="Liu Z."/>
            <person name="Lutz R."/>
            <person name="Lynch J.A."/>
            <person name="da Fonseca R.N."/>
            <person name="Posnien N."/>
            <person name="Reuter R."/>
            <person name="Roth S."/>
            <person name="Savard J."/>
            <person name="Schinko J.B."/>
            <person name="Schmitt C."/>
            <person name="Schoppmeier M."/>
            <person name="Schroder R."/>
            <person name="Shippy T.D."/>
            <person name="Simonnet F."/>
            <person name="Marques-Souza H."/>
            <person name="Tautz D."/>
            <person name="Tomoyasu Y."/>
            <person name="Trauner J."/>
            <person name="Van der Zee M."/>
            <person name="Vervoort M."/>
            <person name="Wittkopp N."/>
            <person name="Wimmer E.A."/>
            <person name="Yang X."/>
            <person name="Jones A.K."/>
            <person name="Sattelle D.B."/>
            <person name="Ebert P.R."/>
            <person name="Nelson D."/>
            <person name="Scott J.G."/>
            <person name="Beeman R.W."/>
            <person name="Muthukrishnan S."/>
            <person name="Kramer K.J."/>
            <person name="Arakane Y."/>
            <person name="Beeman R.W."/>
            <person name="Zhu Q."/>
            <person name="Hogenkamp D."/>
            <person name="Dixit R."/>
            <person name="Oppert B."/>
            <person name="Jiang H."/>
            <person name="Zou Z."/>
            <person name="Marshall J."/>
            <person name="Elpidina E."/>
            <person name="Vinokurov K."/>
            <person name="Oppert C."/>
            <person name="Zou Z."/>
            <person name="Evans J."/>
            <person name="Lu Z."/>
            <person name="Zhao P."/>
            <person name="Sumathipala N."/>
            <person name="Altincicek B."/>
            <person name="Vilcinskas A."/>
            <person name="Williams M."/>
            <person name="Hultmark D."/>
            <person name="Hetru C."/>
            <person name="Jiang H."/>
            <person name="Grimmelikhuijzen C.J."/>
            <person name="Hauser F."/>
            <person name="Cazzamali G."/>
            <person name="Williamson M."/>
            <person name="Park Y."/>
            <person name="Li B."/>
            <person name="Tanaka Y."/>
            <person name="Predel R."/>
            <person name="Neupert S."/>
            <person name="Schachtner J."/>
            <person name="Verleyen P."/>
            <person name="Raible F."/>
            <person name="Bork P."/>
            <person name="Friedrich M."/>
            <person name="Walden K.K."/>
            <person name="Robertson H.M."/>
            <person name="Angeli S."/>
            <person name="Foret S."/>
            <person name="Bucher G."/>
            <person name="Schuetz S."/>
            <person name="Maleszka R."/>
            <person name="Wimmer E.A."/>
            <person name="Beeman R.W."/>
            <person name="Lorenzen M."/>
            <person name="Tomoyasu Y."/>
            <person name="Miller S.C."/>
            <person name="Grossmann D."/>
            <person name="Bucher G."/>
        </authorList>
    </citation>
    <scope>NUCLEOTIDE SEQUENCE [LARGE SCALE GENOMIC DNA]</scope>
    <source>
        <strain evidence="4 5">Georgia GA2</strain>
    </source>
</reference>